<protein>
    <submittedName>
        <fullName evidence="1">Uncharacterized protein</fullName>
    </submittedName>
</protein>
<sequence>MFSRCSNLETLSVYVNRKEGLQVVDMIDGIVNCAHSLPKLENLYLGTTGGVDYRTQMIQMYGAVRDALKNLQPTQVRVGSGLYIHAFKRYYILRRMEDGSLRYGEIMQATTCRRP</sequence>
<proteinExistence type="predicted"/>
<evidence type="ECO:0000313" key="2">
    <source>
        <dbReference type="Proteomes" id="UP000559256"/>
    </source>
</evidence>
<reference evidence="1 2" key="1">
    <citation type="journal article" date="2020" name="ISME J.">
        <title>Uncovering the hidden diversity of litter-decomposition mechanisms in mushroom-forming fungi.</title>
        <authorList>
            <person name="Floudas D."/>
            <person name="Bentzer J."/>
            <person name="Ahren D."/>
            <person name="Johansson T."/>
            <person name="Persson P."/>
            <person name="Tunlid A."/>
        </authorList>
    </citation>
    <scope>NUCLEOTIDE SEQUENCE [LARGE SCALE GENOMIC DNA]</scope>
    <source>
        <strain evidence="1 2">CBS 291.85</strain>
    </source>
</reference>
<organism evidence="1 2">
    <name type="scientific">Tetrapyrgos nigripes</name>
    <dbReference type="NCBI Taxonomy" id="182062"/>
    <lineage>
        <taxon>Eukaryota</taxon>
        <taxon>Fungi</taxon>
        <taxon>Dikarya</taxon>
        <taxon>Basidiomycota</taxon>
        <taxon>Agaricomycotina</taxon>
        <taxon>Agaricomycetes</taxon>
        <taxon>Agaricomycetidae</taxon>
        <taxon>Agaricales</taxon>
        <taxon>Marasmiineae</taxon>
        <taxon>Marasmiaceae</taxon>
        <taxon>Tetrapyrgos</taxon>
    </lineage>
</organism>
<evidence type="ECO:0000313" key="1">
    <source>
        <dbReference type="EMBL" id="KAF5350851.1"/>
    </source>
</evidence>
<keyword evidence="2" id="KW-1185">Reference proteome</keyword>
<gene>
    <name evidence="1" type="ORF">D9758_010547</name>
</gene>
<accession>A0A8H5D184</accession>
<dbReference type="AlphaFoldDB" id="A0A8H5D184"/>
<comment type="caution">
    <text evidence="1">The sequence shown here is derived from an EMBL/GenBank/DDBJ whole genome shotgun (WGS) entry which is preliminary data.</text>
</comment>
<dbReference type="Proteomes" id="UP000559256">
    <property type="component" value="Unassembled WGS sequence"/>
</dbReference>
<name>A0A8H5D184_9AGAR</name>
<dbReference type="EMBL" id="JAACJM010000072">
    <property type="protein sequence ID" value="KAF5350851.1"/>
    <property type="molecule type" value="Genomic_DNA"/>
</dbReference>